<dbReference type="EMBL" id="BJWL01000029">
    <property type="protein sequence ID" value="GFZ22072.1"/>
    <property type="molecule type" value="Genomic_DNA"/>
</dbReference>
<accession>A0A7J0HGA1</accession>
<evidence type="ECO:0000313" key="2">
    <source>
        <dbReference type="Proteomes" id="UP000585474"/>
    </source>
</evidence>
<organism evidence="1 2">
    <name type="scientific">Actinidia rufa</name>
    <dbReference type="NCBI Taxonomy" id="165716"/>
    <lineage>
        <taxon>Eukaryota</taxon>
        <taxon>Viridiplantae</taxon>
        <taxon>Streptophyta</taxon>
        <taxon>Embryophyta</taxon>
        <taxon>Tracheophyta</taxon>
        <taxon>Spermatophyta</taxon>
        <taxon>Magnoliopsida</taxon>
        <taxon>eudicotyledons</taxon>
        <taxon>Gunneridae</taxon>
        <taxon>Pentapetalae</taxon>
        <taxon>asterids</taxon>
        <taxon>Ericales</taxon>
        <taxon>Actinidiaceae</taxon>
        <taxon>Actinidia</taxon>
    </lineage>
</organism>
<protein>
    <submittedName>
        <fullName evidence="1">Uncharacterized protein</fullName>
    </submittedName>
</protein>
<sequence>MLTLSSGCFPLQYLAPFLPWDLPPQPHNHLLLHLPSKGGWHTPPTSKKRVGPKKPLGALFPPMLNDLGACRAPLDMQSSPCEMHSALSWATSRRRRIALPYFSCGRRPTGKQGPGPFDGARLLHPDCCPARFGLRGAFQ</sequence>
<evidence type="ECO:0000313" key="1">
    <source>
        <dbReference type="EMBL" id="GFZ22072.1"/>
    </source>
</evidence>
<reference evidence="1 2" key="1">
    <citation type="submission" date="2019-07" db="EMBL/GenBank/DDBJ databases">
        <title>De Novo Assembly of kiwifruit Actinidia rufa.</title>
        <authorList>
            <person name="Sugita-Konishi S."/>
            <person name="Sato K."/>
            <person name="Mori E."/>
            <person name="Abe Y."/>
            <person name="Kisaki G."/>
            <person name="Hamano K."/>
            <person name="Suezawa K."/>
            <person name="Otani M."/>
            <person name="Fukuda T."/>
            <person name="Manabe T."/>
            <person name="Gomi K."/>
            <person name="Tabuchi M."/>
            <person name="Akimitsu K."/>
            <person name="Kataoka I."/>
        </authorList>
    </citation>
    <scope>NUCLEOTIDE SEQUENCE [LARGE SCALE GENOMIC DNA]</scope>
    <source>
        <strain evidence="2">cv. Fuchu</strain>
    </source>
</reference>
<dbReference type="AlphaFoldDB" id="A0A7J0HGA1"/>
<keyword evidence="2" id="KW-1185">Reference proteome</keyword>
<name>A0A7J0HGA1_9ERIC</name>
<comment type="caution">
    <text evidence="1">The sequence shown here is derived from an EMBL/GenBank/DDBJ whole genome shotgun (WGS) entry which is preliminary data.</text>
</comment>
<dbReference type="Proteomes" id="UP000585474">
    <property type="component" value="Unassembled WGS sequence"/>
</dbReference>
<gene>
    <name evidence="1" type="ORF">Acr_29g0012340</name>
</gene>
<proteinExistence type="predicted"/>